<evidence type="ECO:0000313" key="1">
    <source>
        <dbReference type="EMBL" id="KAJ8112649.1"/>
    </source>
</evidence>
<accession>A0ACC2IBX8</accession>
<sequence>MTQSVKAREGLFTKLSQNFNGRLTYAVSIIALSQVNFGLEQGVFNNTQAMPAFTKRFGVYNARKQTYEFESYFLSIMASLPYLGFAFGLVTGNMLSAKIGRKKCFMVMCFYSILGILVCITSTTNKWQVVAGRIIANVYIGMELAIVPVTQSELVPAPVRGATVSTYQTGLLVGHLIAALICRGTGELAGDKSWRIPFGTVFLIPCLMLLTVWHIPESPRWLLMKGRPEEAMDNLRLLRQGKFSEDEIQQEYQEFQNNLEINVEKGKVMEIFQGKNLKRTLIVVGVNVFLQLTGQNFISIYGAIFIRSIGVVNPFTMTSANSAIGIVTVLAVQLLTDKFGRVPLMATGALIQCGSLFTMGGLGTQANPSYAAKAGIVSMVTVFTVGFQIGWAPLSHVISAEIPSQRNRDATYALGSICNIAIQFAVSFSIPYLLNEPYAGLGSRVGFIFGSTAVLALLFTVFCIPECKGKTLEEIDELFLEGVPLRKFGKTGAVEHREVVEVKAEA</sequence>
<dbReference type="Proteomes" id="UP001153331">
    <property type="component" value="Unassembled WGS sequence"/>
</dbReference>
<gene>
    <name evidence="1" type="ORF">OPT61_g5023</name>
</gene>
<proteinExistence type="predicted"/>
<reference evidence="1" key="1">
    <citation type="submission" date="2022-11" db="EMBL/GenBank/DDBJ databases">
        <title>Genome Sequence of Boeremia exigua.</title>
        <authorList>
            <person name="Buettner E."/>
        </authorList>
    </citation>
    <scope>NUCLEOTIDE SEQUENCE</scope>
    <source>
        <strain evidence="1">CU02</strain>
    </source>
</reference>
<comment type="caution">
    <text evidence="1">The sequence shown here is derived from an EMBL/GenBank/DDBJ whole genome shotgun (WGS) entry which is preliminary data.</text>
</comment>
<name>A0ACC2IBX8_9PLEO</name>
<keyword evidence="2" id="KW-1185">Reference proteome</keyword>
<organism evidence="1 2">
    <name type="scientific">Boeremia exigua</name>
    <dbReference type="NCBI Taxonomy" id="749465"/>
    <lineage>
        <taxon>Eukaryota</taxon>
        <taxon>Fungi</taxon>
        <taxon>Dikarya</taxon>
        <taxon>Ascomycota</taxon>
        <taxon>Pezizomycotina</taxon>
        <taxon>Dothideomycetes</taxon>
        <taxon>Pleosporomycetidae</taxon>
        <taxon>Pleosporales</taxon>
        <taxon>Pleosporineae</taxon>
        <taxon>Didymellaceae</taxon>
        <taxon>Boeremia</taxon>
    </lineage>
</organism>
<protein>
    <submittedName>
        <fullName evidence="1">Uncharacterized protein</fullName>
    </submittedName>
</protein>
<dbReference type="EMBL" id="JAPHNI010000308">
    <property type="protein sequence ID" value="KAJ8112649.1"/>
    <property type="molecule type" value="Genomic_DNA"/>
</dbReference>
<evidence type="ECO:0000313" key="2">
    <source>
        <dbReference type="Proteomes" id="UP001153331"/>
    </source>
</evidence>